<dbReference type="InterPro" id="IPR053392">
    <property type="entry name" value="Transposase_IS30-like"/>
</dbReference>
<name>A0A6N3CVZ7_9FIRM</name>
<gene>
    <name evidence="3" type="ORF">VRLFYP33_01407</name>
</gene>
<dbReference type="GO" id="GO:0004803">
    <property type="term" value="F:transposase activity"/>
    <property type="evidence" value="ECO:0007669"/>
    <property type="project" value="TreeGrafter"/>
</dbReference>
<feature type="domain" description="Integrase catalytic" evidence="2">
    <location>
        <begin position="183"/>
        <end position="344"/>
    </location>
</feature>
<dbReference type="InterPro" id="IPR001584">
    <property type="entry name" value="Integrase_cat-core"/>
</dbReference>
<evidence type="ECO:0000256" key="1">
    <source>
        <dbReference type="ARBA" id="ARBA00023172"/>
    </source>
</evidence>
<dbReference type="GO" id="GO:0006310">
    <property type="term" value="P:DNA recombination"/>
    <property type="evidence" value="ECO:0007669"/>
    <property type="project" value="UniProtKB-KW"/>
</dbReference>
<dbReference type="RefSeq" id="WP_156704968.1">
    <property type="nucleotide sequence ID" value="NZ_CACRUX010000053.1"/>
</dbReference>
<dbReference type="GO" id="GO:0003676">
    <property type="term" value="F:nucleic acid binding"/>
    <property type="evidence" value="ECO:0007669"/>
    <property type="project" value="InterPro"/>
</dbReference>
<dbReference type="PANTHER" id="PTHR10948:SF23">
    <property type="entry name" value="TRANSPOSASE INSI FOR INSERTION SEQUENCE ELEMENT IS30A-RELATED"/>
    <property type="match status" value="1"/>
</dbReference>
<dbReference type="InterPro" id="IPR051917">
    <property type="entry name" value="Transposase-Integrase"/>
</dbReference>
<dbReference type="AlphaFoldDB" id="A0A6N3CVZ7"/>
<dbReference type="Gene3D" id="3.30.420.10">
    <property type="entry name" value="Ribonuclease H-like superfamily/Ribonuclease H"/>
    <property type="match status" value="1"/>
</dbReference>
<dbReference type="GO" id="GO:0015074">
    <property type="term" value="P:DNA integration"/>
    <property type="evidence" value="ECO:0007669"/>
    <property type="project" value="InterPro"/>
</dbReference>
<protein>
    <submittedName>
        <fullName evidence="3">Integrase core domain protein</fullName>
    </submittedName>
</protein>
<reference evidence="3" key="1">
    <citation type="submission" date="2019-11" db="EMBL/GenBank/DDBJ databases">
        <authorList>
            <person name="Feng L."/>
        </authorList>
    </citation>
    <scope>NUCLEOTIDE SEQUENCE</scope>
    <source>
        <strain evidence="3">VrattiLFYP33</strain>
    </source>
</reference>
<evidence type="ECO:0000259" key="2">
    <source>
        <dbReference type="PROSITE" id="PS50994"/>
    </source>
</evidence>
<dbReference type="Pfam" id="PF13936">
    <property type="entry name" value="HTH_38"/>
    <property type="match status" value="1"/>
</dbReference>
<dbReference type="GO" id="GO:0005829">
    <property type="term" value="C:cytosol"/>
    <property type="evidence" value="ECO:0007669"/>
    <property type="project" value="TreeGrafter"/>
</dbReference>
<dbReference type="InterPro" id="IPR025246">
    <property type="entry name" value="IS30-like_HTH"/>
</dbReference>
<evidence type="ECO:0000313" key="3">
    <source>
        <dbReference type="EMBL" id="VYU19288.1"/>
    </source>
</evidence>
<organism evidence="3">
    <name type="scientific">Veillonella ratti</name>
    <dbReference type="NCBI Taxonomy" id="103892"/>
    <lineage>
        <taxon>Bacteria</taxon>
        <taxon>Bacillati</taxon>
        <taxon>Bacillota</taxon>
        <taxon>Negativicutes</taxon>
        <taxon>Veillonellales</taxon>
        <taxon>Veillonellaceae</taxon>
        <taxon>Veillonella</taxon>
    </lineage>
</organism>
<accession>A0A6N3CVZ7</accession>
<dbReference type="PANTHER" id="PTHR10948">
    <property type="entry name" value="TRANSPOSASE"/>
    <property type="match status" value="1"/>
</dbReference>
<dbReference type="InterPro" id="IPR036397">
    <property type="entry name" value="RNaseH_sf"/>
</dbReference>
<dbReference type="InterPro" id="IPR012337">
    <property type="entry name" value="RNaseH-like_sf"/>
</dbReference>
<sequence length="350" mass="40467">MDSTNHNTSLRTNKHLSYEERFFIEKQLQAGVSKTAIANALGRSRTTIQSEIQRGSVEQIKAGKRVLMYLADYGHLNYEKTRQGSFNTRKAGIIVPFLSRVENQVLIHKWSLDAAVGYALRKYLFVRNEMVSTKTLYNYLHEGLLRIKPMDLPLVLRRSTRKSNTRKHKKNLGKSIDLRDESILTREEFGHWELDTVRGIKDKHDEVIISLLERKTRAYVTLRSPSAKAADIKKTLESWLLSFSTRDSLQQLCKTITADNGLEFASIAELETEYLQVFFAHPYAAWERDSNERHNGLLRRIIPKGTAIRDVSEATLRRATDWCNTLPRKILNYRTPQEVFIEEVNKLPGF</sequence>
<dbReference type="PROSITE" id="PS50994">
    <property type="entry name" value="INTEGRASE"/>
    <property type="match status" value="1"/>
</dbReference>
<keyword evidence="1" id="KW-0233">DNA recombination</keyword>
<dbReference type="GO" id="GO:0032196">
    <property type="term" value="P:transposition"/>
    <property type="evidence" value="ECO:0007669"/>
    <property type="project" value="TreeGrafter"/>
</dbReference>
<dbReference type="NCBIfam" id="NF033563">
    <property type="entry name" value="transpos_IS30"/>
    <property type="match status" value="1"/>
</dbReference>
<proteinExistence type="predicted"/>
<dbReference type="EMBL" id="CACRUX010000053">
    <property type="protein sequence ID" value="VYU19288.1"/>
    <property type="molecule type" value="Genomic_DNA"/>
</dbReference>
<dbReference type="SUPFAM" id="SSF53098">
    <property type="entry name" value="Ribonuclease H-like"/>
    <property type="match status" value="1"/>
</dbReference>